<gene>
    <name evidence="2" type="ORF">BN7_4596</name>
</gene>
<comment type="caution">
    <text evidence="2">The sequence shown here is derived from an EMBL/GenBank/DDBJ whole genome shotgun (WGS) entry which is preliminary data.</text>
</comment>
<feature type="region of interest" description="Disordered" evidence="1">
    <location>
        <begin position="502"/>
        <end position="524"/>
    </location>
</feature>
<feature type="compositionally biased region" description="Basic residues" evidence="1">
    <location>
        <begin position="354"/>
        <end position="364"/>
    </location>
</feature>
<dbReference type="Proteomes" id="UP000009328">
    <property type="component" value="Unassembled WGS sequence"/>
</dbReference>
<feature type="region of interest" description="Disordered" evidence="1">
    <location>
        <begin position="176"/>
        <end position="207"/>
    </location>
</feature>
<accession>K0KSJ5</accession>
<feature type="region of interest" description="Disordered" evidence="1">
    <location>
        <begin position="85"/>
        <end position="104"/>
    </location>
</feature>
<feature type="region of interest" description="Disordered" evidence="1">
    <location>
        <begin position="309"/>
        <end position="427"/>
    </location>
</feature>
<feature type="compositionally biased region" description="Polar residues" evidence="1">
    <location>
        <begin position="192"/>
        <end position="207"/>
    </location>
</feature>
<organism evidence="2 3">
    <name type="scientific">Wickerhamomyces ciferrii (strain ATCC 14091 / BCRC 22168 / CBS 111 / JCM 3599 / NBRC 0793 / NRRL Y-1031 F-60-10)</name>
    <name type="common">Yeast</name>
    <name type="synonym">Pichia ciferrii</name>
    <dbReference type="NCBI Taxonomy" id="1206466"/>
    <lineage>
        <taxon>Eukaryota</taxon>
        <taxon>Fungi</taxon>
        <taxon>Dikarya</taxon>
        <taxon>Ascomycota</taxon>
        <taxon>Saccharomycotina</taxon>
        <taxon>Saccharomycetes</taxon>
        <taxon>Phaffomycetales</taxon>
        <taxon>Wickerhamomycetaceae</taxon>
        <taxon>Wickerhamomyces</taxon>
    </lineage>
</organism>
<dbReference type="InParanoid" id="K0KSJ5"/>
<dbReference type="HOGENOM" id="CLU_447744_0_0_1"/>
<feature type="region of interest" description="Disordered" evidence="1">
    <location>
        <begin position="536"/>
        <end position="560"/>
    </location>
</feature>
<feature type="compositionally biased region" description="Polar residues" evidence="1">
    <location>
        <begin position="28"/>
        <end position="41"/>
    </location>
</feature>
<dbReference type="AlphaFoldDB" id="K0KSJ5"/>
<feature type="compositionally biased region" description="Acidic residues" evidence="1">
    <location>
        <begin position="541"/>
        <end position="559"/>
    </location>
</feature>
<name>K0KSJ5_WICCF</name>
<dbReference type="EMBL" id="CAIF01000178">
    <property type="protein sequence ID" value="CCH45017.1"/>
    <property type="molecule type" value="Genomic_DNA"/>
</dbReference>
<feature type="compositionally biased region" description="Low complexity" evidence="1">
    <location>
        <begin position="316"/>
        <end position="326"/>
    </location>
</feature>
<evidence type="ECO:0000313" key="3">
    <source>
        <dbReference type="Proteomes" id="UP000009328"/>
    </source>
</evidence>
<protein>
    <submittedName>
        <fullName evidence="2">Uncharacterized protein</fullName>
    </submittedName>
</protein>
<evidence type="ECO:0000256" key="1">
    <source>
        <dbReference type="SAM" id="MobiDB-lite"/>
    </source>
</evidence>
<keyword evidence="3" id="KW-1185">Reference proteome</keyword>
<feature type="region of interest" description="Disordered" evidence="1">
    <location>
        <begin position="15"/>
        <end position="64"/>
    </location>
</feature>
<feature type="compositionally biased region" description="Basic and acidic residues" evidence="1">
    <location>
        <begin position="370"/>
        <end position="392"/>
    </location>
</feature>
<evidence type="ECO:0000313" key="2">
    <source>
        <dbReference type="EMBL" id="CCH45017.1"/>
    </source>
</evidence>
<sequence>MSANSIIRVYQNTATTTANSSRTEISRYKSQNSPEYVNTPDSLVKDVPINSGGPSGSNTAASVSTSAYIEQTHPLVLHKIENLPTAPIPEESPQLSKHQSPSHDLATKTASSFQSMFTIPLKFFNSKFGGLPTPDSNDEDPKKKQNFDDDIHAVEDLIDELREALPIDIITESPVEPLNIGDDENSAERTNSELLKSSNHTELDQLSSSGYDPIYDTYISYLNYASAEDGELILDEYDVENSPETNYNGDTAVDNSSIVGNLALDHTAIEDPGNINDSKDEGINKSEAGSTLHRLSLKTLRLWKQLSSKYSSGPIHPSTPSLPSKLPHSKPQHEQSQPSTLRSELKRRISSVSIRRHNSSKRWKSTSAKSENDAIDAKKNENNSEEEPKEHSQPSTFRSELKRRLSNVSIRRHSSKKWRTTDNQTNNSELQELQNNLLEQDPIKPSTPIFPIPPQLSQTSEAGSSGLSKSRTHVLSKNQDGLAQLFESEDFVTRLSTGAVSSRKSYDGDYSRPPPGFDQDEDQDVDALDELYHISYRRNDDENDNGYLEDDEGDDSEDIDPTRRIRLQQTKAGQLNLAFHDTIAFVKDQTTRRSKSINQHLNRLFQPQEV</sequence>
<feature type="region of interest" description="Disordered" evidence="1">
    <location>
        <begin position="441"/>
        <end position="473"/>
    </location>
</feature>
<feature type="compositionally biased region" description="Polar residues" evidence="1">
    <location>
        <begin position="455"/>
        <end position="473"/>
    </location>
</feature>
<proteinExistence type="predicted"/>
<reference evidence="2 3" key="1">
    <citation type="journal article" date="2012" name="Eukaryot. Cell">
        <title>Draft genome sequence of Wickerhamomyces ciferrii NRRL Y-1031 F-60-10.</title>
        <authorList>
            <person name="Schneider J."/>
            <person name="Andrea H."/>
            <person name="Blom J."/>
            <person name="Jaenicke S."/>
            <person name="Ruckert C."/>
            <person name="Schorsch C."/>
            <person name="Szczepanowski R."/>
            <person name="Farwick M."/>
            <person name="Goesmann A."/>
            <person name="Puhler A."/>
            <person name="Schaffer S."/>
            <person name="Tauch A."/>
            <person name="Kohler T."/>
            <person name="Brinkrolf K."/>
        </authorList>
    </citation>
    <scope>NUCLEOTIDE SEQUENCE [LARGE SCALE GENOMIC DNA]</scope>
    <source>
        <strain evidence="3">ATCC 14091 / BCRC 22168 / CBS 111 / JCM 3599 / NBRC 0793 / NRRL Y-1031 F-60-10</strain>
    </source>
</reference>